<comment type="caution">
    <text evidence="1">The sequence shown here is derived from an EMBL/GenBank/DDBJ whole genome shotgun (WGS) entry which is preliminary data.</text>
</comment>
<accession>A0A0D0Q389</accession>
<organism evidence="1 2">
    <name type="scientific">Kitasatospora griseola</name>
    <name type="common">Streptomyces griseolosporeus</name>
    <dbReference type="NCBI Taxonomy" id="2064"/>
    <lineage>
        <taxon>Bacteria</taxon>
        <taxon>Bacillati</taxon>
        <taxon>Actinomycetota</taxon>
        <taxon>Actinomycetes</taxon>
        <taxon>Kitasatosporales</taxon>
        <taxon>Streptomycetaceae</taxon>
        <taxon>Kitasatospora</taxon>
    </lineage>
</organism>
<sequence>MHKTNTWAVILTTAGRLTRTEHRSQPEAYRKIAAELKDIENGTSRVERIRVELWDPNRGNWALYEIAYHTD</sequence>
<dbReference type="EMBL" id="JXZB01000001">
    <property type="protein sequence ID" value="KIQ67027.1"/>
    <property type="molecule type" value="Genomic_DNA"/>
</dbReference>
<reference evidence="1 2" key="1">
    <citation type="submission" date="2015-02" db="EMBL/GenBank/DDBJ databases">
        <title>Draft genome sequence of Kitasatospora griseola MF730-N6, a bafilomycin, terpentecin and satosporin producer.</title>
        <authorList>
            <person name="Arens J.C."/>
            <person name="Haltli B."/>
            <person name="Kerr R.G."/>
        </authorList>
    </citation>
    <scope>NUCLEOTIDE SEQUENCE [LARGE SCALE GENOMIC DNA]</scope>
    <source>
        <strain evidence="1 2">MF730-N6</strain>
    </source>
</reference>
<protein>
    <submittedName>
        <fullName evidence="1">Uncharacterized protein</fullName>
    </submittedName>
</protein>
<evidence type="ECO:0000313" key="2">
    <source>
        <dbReference type="Proteomes" id="UP000032066"/>
    </source>
</evidence>
<gene>
    <name evidence="1" type="ORF">TR51_06460</name>
</gene>
<name>A0A0D0Q389_KITGR</name>
<dbReference type="Proteomes" id="UP000032066">
    <property type="component" value="Unassembled WGS sequence"/>
</dbReference>
<dbReference type="AlphaFoldDB" id="A0A0D0Q389"/>
<dbReference type="PATRIC" id="fig|2064.6.peg.1417"/>
<proteinExistence type="predicted"/>
<dbReference type="STRING" id="2064.TR51_06460"/>
<evidence type="ECO:0000313" key="1">
    <source>
        <dbReference type="EMBL" id="KIQ67027.1"/>
    </source>
</evidence>
<keyword evidence="2" id="KW-1185">Reference proteome</keyword>
<dbReference type="RefSeq" id="WP_043908750.1">
    <property type="nucleotide sequence ID" value="NZ_JXZB01000001.1"/>
</dbReference>